<protein>
    <recommendedName>
        <fullName evidence="2">Mab-21-like HhH/H2TH-like domain-containing protein</fullName>
    </recommendedName>
</protein>
<dbReference type="InterPro" id="IPR046906">
    <property type="entry name" value="Mab-21_HhH/H2TH-like"/>
</dbReference>
<reference evidence="3" key="1">
    <citation type="submission" date="2018-11" db="EMBL/GenBank/DDBJ databases">
        <authorList>
            <person name="Alioto T."/>
            <person name="Alioto T."/>
        </authorList>
    </citation>
    <scope>NUCLEOTIDE SEQUENCE</scope>
</reference>
<proteinExistence type="predicted"/>
<dbReference type="SMART" id="SM01265">
    <property type="entry name" value="Mab-21"/>
    <property type="match status" value="1"/>
</dbReference>
<dbReference type="PANTHER" id="PTHR10656:SF69">
    <property type="entry name" value="MAB-21-LIKE HHH_H2TH-LIKE DOMAIN-CONTAINING PROTEIN"/>
    <property type="match status" value="1"/>
</dbReference>
<sequence>MEKIVRMSHRSSESPYAAKKRLRSSEDPRKQAYVSASQQSVEVIYQRVQQRDVPTQRGNISNNVVGQHTSTQVSPQMTPELRNEVVQTVNDLIHSPATVTSPDSVYERQQSNKGITQSCNILPLISENDNLGLNVSHKTRNKIIRGEYVDLDCVSWTGYDLNERYLCQHLINIAGSELEMRQRQQLFIVQDMLYNAYRSNIYSRLTKISSGSLAEGIDLPGNDIDIMYVIEDIEVIRDVRNIKHPVQRTLLVMEADNDHPGFAGLRLIPEVHIDSCFIPTKSIKYTRKGSYLSTYQFVCNIIKIVPHLKLSPHGPSLTDKDQFLDFVFCLRSKYLPYNALQWTLLYRRQWPPNSVIDKIKEYGCLIVPIGPRILPDDCNVLWRIVFSLAEKQLVHSFNFTQLLCYYLLKLTLKYIVNTNKDTEGLLCSYFLKTALFWVSEEIDIDTFQLSKLYFCFSHCLSKVILWVNNCYCPNYFIPEQNMFIGKIRPDNNKTLIDVLNKIKCDGIDGLERNLFQHSDRSLHTQRESSFIMVDLLFYRVALNSATMVDLSQC</sequence>
<organism evidence="3 4">
    <name type="scientific">Mytilus galloprovincialis</name>
    <name type="common">Mediterranean mussel</name>
    <dbReference type="NCBI Taxonomy" id="29158"/>
    <lineage>
        <taxon>Eukaryota</taxon>
        <taxon>Metazoa</taxon>
        <taxon>Spiralia</taxon>
        <taxon>Lophotrochozoa</taxon>
        <taxon>Mollusca</taxon>
        <taxon>Bivalvia</taxon>
        <taxon>Autobranchia</taxon>
        <taxon>Pteriomorphia</taxon>
        <taxon>Mytilida</taxon>
        <taxon>Mytiloidea</taxon>
        <taxon>Mytilidae</taxon>
        <taxon>Mytilinae</taxon>
        <taxon>Mytilus</taxon>
    </lineage>
</organism>
<feature type="region of interest" description="Disordered" evidence="1">
    <location>
        <begin position="57"/>
        <end position="76"/>
    </location>
</feature>
<dbReference type="EMBL" id="UYJE01009206">
    <property type="protein sequence ID" value="VDI71242.1"/>
    <property type="molecule type" value="Genomic_DNA"/>
</dbReference>
<evidence type="ECO:0000313" key="3">
    <source>
        <dbReference type="EMBL" id="VDI71242.1"/>
    </source>
</evidence>
<dbReference type="Pfam" id="PF20266">
    <property type="entry name" value="Mab-21_C"/>
    <property type="match status" value="1"/>
</dbReference>
<dbReference type="InterPro" id="IPR024810">
    <property type="entry name" value="MAB21L/cGLR"/>
</dbReference>
<name>A0A8B6GYW4_MYTGA</name>
<dbReference type="OrthoDB" id="6126910at2759"/>
<dbReference type="Proteomes" id="UP000596742">
    <property type="component" value="Unassembled WGS sequence"/>
</dbReference>
<evidence type="ECO:0000256" key="1">
    <source>
        <dbReference type="SAM" id="MobiDB-lite"/>
    </source>
</evidence>
<keyword evidence="4" id="KW-1185">Reference proteome</keyword>
<dbReference type="PANTHER" id="PTHR10656">
    <property type="entry name" value="CELL FATE DETERMINING PROTEIN MAB21-RELATED"/>
    <property type="match status" value="1"/>
</dbReference>
<feature type="domain" description="Mab-21-like HhH/H2TH-like" evidence="2">
    <location>
        <begin position="412"/>
        <end position="496"/>
    </location>
</feature>
<evidence type="ECO:0000259" key="2">
    <source>
        <dbReference type="Pfam" id="PF20266"/>
    </source>
</evidence>
<comment type="caution">
    <text evidence="3">The sequence shown here is derived from an EMBL/GenBank/DDBJ whole genome shotgun (WGS) entry which is preliminary data.</text>
</comment>
<dbReference type="AlphaFoldDB" id="A0A8B6GYW4"/>
<feature type="region of interest" description="Disordered" evidence="1">
    <location>
        <begin position="1"/>
        <end position="31"/>
    </location>
</feature>
<evidence type="ECO:0000313" key="4">
    <source>
        <dbReference type="Proteomes" id="UP000596742"/>
    </source>
</evidence>
<gene>
    <name evidence="3" type="ORF">MGAL_10B052883</name>
</gene>
<dbReference type="Gene3D" id="1.10.1410.40">
    <property type="match status" value="1"/>
</dbReference>
<accession>A0A8B6GYW4</accession>